<dbReference type="STRING" id="373672.SAMN05421785_10626"/>
<accession>A0A1N7P723</accession>
<protein>
    <submittedName>
        <fullName evidence="1">Uncharacterized protein</fullName>
    </submittedName>
</protein>
<evidence type="ECO:0000313" key="1">
    <source>
        <dbReference type="EMBL" id="SIT06384.1"/>
    </source>
</evidence>
<gene>
    <name evidence="1" type="ORF">SAMN05421785_10626</name>
</gene>
<dbReference type="AlphaFoldDB" id="A0A1N7P723"/>
<dbReference type="Proteomes" id="UP000185781">
    <property type="component" value="Unassembled WGS sequence"/>
</dbReference>
<organism evidence="1 2">
    <name type="scientific">Chryseobacterium gambrini</name>
    <dbReference type="NCBI Taxonomy" id="373672"/>
    <lineage>
        <taxon>Bacteria</taxon>
        <taxon>Pseudomonadati</taxon>
        <taxon>Bacteroidota</taxon>
        <taxon>Flavobacteriia</taxon>
        <taxon>Flavobacteriales</taxon>
        <taxon>Weeksellaceae</taxon>
        <taxon>Chryseobacterium group</taxon>
        <taxon>Chryseobacterium</taxon>
    </lineage>
</organism>
<dbReference type="RefSeq" id="WP_076393198.1">
    <property type="nucleotide sequence ID" value="NZ_CP115857.1"/>
</dbReference>
<name>A0A1N7P723_9FLAO</name>
<proteinExistence type="predicted"/>
<sequence length="124" mass="14008">MILLFEKIISYLHQKNTSAQMFSKTKLLTLNLEIMKQKMIIGALALAPVFAFAQNTGDNSSSETDRRPFWGTGDLISYSCTRGQQQADGTFQCDCVGTYEYHVFWIGVGTVEHEFHETSANHFC</sequence>
<reference evidence="1 2" key="1">
    <citation type="submission" date="2017-01" db="EMBL/GenBank/DDBJ databases">
        <authorList>
            <person name="Mah S.A."/>
            <person name="Swanson W.J."/>
            <person name="Moy G.W."/>
            <person name="Vacquier V.D."/>
        </authorList>
    </citation>
    <scope>NUCLEOTIDE SEQUENCE [LARGE SCALE GENOMIC DNA]</scope>
    <source>
        <strain evidence="1 2">DSM 18014</strain>
    </source>
</reference>
<evidence type="ECO:0000313" key="2">
    <source>
        <dbReference type="Proteomes" id="UP000185781"/>
    </source>
</evidence>
<dbReference type="EMBL" id="FTOV01000006">
    <property type="protein sequence ID" value="SIT06384.1"/>
    <property type="molecule type" value="Genomic_DNA"/>
</dbReference>